<keyword evidence="2" id="KW-1185">Reference proteome</keyword>
<evidence type="ECO:0000313" key="2">
    <source>
        <dbReference type="Proteomes" id="UP001165960"/>
    </source>
</evidence>
<name>A0ACC2S5C5_9FUNG</name>
<reference evidence="1" key="1">
    <citation type="submission" date="2022-04" db="EMBL/GenBank/DDBJ databases">
        <title>Genome of the entomopathogenic fungus Entomophthora muscae.</title>
        <authorList>
            <person name="Elya C."/>
            <person name="Lovett B.R."/>
            <person name="Lee E."/>
            <person name="Macias A.M."/>
            <person name="Hajek A.E."/>
            <person name="De Bivort B.L."/>
            <person name="Kasson M.T."/>
            <person name="De Fine Licht H.H."/>
            <person name="Stajich J.E."/>
        </authorList>
    </citation>
    <scope>NUCLEOTIDE SEQUENCE</scope>
    <source>
        <strain evidence="1">Berkeley</strain>
    </source>
</reference>
<gene>
    <name evidence="1" type="ORF">DSO57_1022054</name>
</gene>
<proteinExistence type="predicted"/>
<protein>
    <submittedName>
        <fullName evidence="1">Uncharacterized protein</fullName>
    </submittedName>
</protein>
<organism evidence="1 2">
    <name type="scientific">Entomophthora muscae</name>
    <dbReference type="NCBI Taxonomy" id="34485"/>
    <lineage>
        <taxon>Eukaryota</taxon>
        <taxon>Fungi</taxon>
        <taxon>Fungi incertae sedis</taxon>
        <taxon>Zoopagomycota</taxon>
        <taxon>Entomophthoromycotina</taxon>
        <taxon>Entomophthoromycetes</taxon>
        <taxon>Entomophthorales</taxon>
        <taxon>Entomophthoraceae</taxon>
        <taxon>Entomophthora</taxon>
    </lineage>
</organism>
<accession>A0ACC2S5C5</accession>
<dbReference type="Proteomes" id="UP001165960">
    <property type="component" value="Unassembled WGS sequence"/>
</dbReference>
<dbReference type="EMBL" id="QTSX02005789">
    <property type="protein sequence ID" value="KAJ9057507.1"/>
    <property type="molecule type" value="Genomic_DNA"/>
</dbReference>
<sequence>MRLLTAPSVLGAPVPDKNNSCLLWGRKAKTALRDFCRNVGLSQNRSANDIVIEGASLQWMFEIPGTTGL</sequence>
<comment type="caution">
    <text evidence="1">The sequence shown here is derived from an EMBL/GenBank/DDBJ whole genome shotgun (WGS) entry which is preliminary data.</text>
</comment>
<evidence type="ECO:0000313" key="1">
    <source>
        <dbReference type="EMBL" id="KAJ9057507.1"/>
    </source>
</evidence>